<gene>
    <name evidence="1" type="ORF">G5B46_19105</name>
</gene>
<name>A0A6G4R1C9_9CAUL</name>
<dbReference type="RefSeq" id="WP_165261475.1">
    <property type="nucleotide sequence ID" value="NZ_JAAKGT010000011.1"/>
</dbReference>
<dbReference type="AlphaFoldDB" id="A0A6G4R1C9"/>
<reference evidence="1" key="1">
    <citation type="submission" date="2020-02" db="EMBL/GenBank/DDBJ databases">
        <authorList>
            <person name="Gao J."/>
            <person name="Sun J."/>
        </authorList>
    </citation>
    <scope>NUCLEOTIDE SEQUENCE</scope>
    <source>
        <strain evidence="1">602-2</strain>
    </source>
</reference>
<evidence type="ECO:0000313" key="1">
    <source>
        <dbReference type="EMBL" id="NGM51726.1"/>
    </source>
</evidence>
<proteinExistence type="predicted"/>
<dbReference type="EMBL" id="JAAKGT010000011">
    <property type="protein sequence ID" value="NGM51726.1"/>
    <property type="molecule type" value="Genomic_DNA"/>
</dbReference>
<protein>
    <submittedName>
        <fullName evidence="1">Uncharacterized protein</fullName>
    </submittedName>
</protein>
<sequence length="45" mass="4595">MLFAIEEFDAIHGDDIIGKAALLSNQAIGVIVVRATRVAEAAAGG</sequence>
<accession>A0A6G4R1C9</accession>
<comment type="caution">
    <text evidence="1">The sequence shown here is derived from an EMBL/GenBank/DDBJ whole genome shotgun (WGS) entry which is preliminary data.</text>
</comment>
<organism evidence="1">
    <name type="scientific">Caulobacter sp. 602-2</name>
    <dbReference type="NCBI Taxonomy" id="2710887"/>
    <lineage>
        <taxon>Bacteria</taxon>
        <taxon>Pseudomonadati</taxon>
        <taxon>Pseudomonadota</taxon>
        <taxon>Alphaproteobacteria</taxon>
        <taxon>Caulobacterales</taxon>
        <taxon>Caulobacteraceae</taxon>
        <taxon>Caulobacter</taxon>
    </lineage>
</organism>